<gene>
    <name evidence="10" type="ORF">F8A88_01690</name>
</gene>
<evidence type="ECO:0000313" key="11">
    <source>
        <dbReference type="Proteomes" id="UP000438699"/>
    </source>
</evidence>
<keyword evidence="2" id="KW-0227">DNA damage</keyword>
<keyword evidence="4 9" id="KW-0862">Zinc</keyword>
<evidence type="ECO:0000256" key="5">
    <source>
        <dbReference type="ARBA" id="ARBA00023204"/>
    </source>
</evidence>
<comment type="function">
    <text evidence="7">Hydrolysis of the deoxyribose N-glycosidic bond to excise 3-methyladenine from the damaged DNA polymer formed by alkylation lesions.</text>
</comment>
<dbReference type="SUPFAM" id="SSF48150">
    <property type="entry name" value="DNA-glycosylase"/>
    <property type="match status" value="1"/>
</dbReference>
<dbReference type="Proteomes" id="UP000438699">
    <property type="component" value="Unassembled WGS sequence"/>
</dbReference>
<dbReference type="OrthoDB" id="9807664at2"/>
<evidence type="ECO:0000313" key="10">
    <source>
        <dbReference type="EMBL" id="KAB1443004.1"/>
    </source>
</evidence>
<dbReference type="GO" id="GO:0008725">
    <property type="term" value="F:DNA-3-methyladenine glycosylase activity"/>
    <property type="evidence" value="ECO:0007669"/>
    <property type="project" value="UniProtKB-EC"/>
</dbReference>
<proteinExistence type="predicted"/>
<evidence type="ECO:0000256" key="2">
    <source>
        <dbReference type="ARBA" id="ARBA00022763"/>
    </source>
</evidence>
<reference evidence="10 11" key="1">
    <citation type="journal article" date="2017" name="Int. J. Syst. Evol. Microbiol.">
        <title>Desulfovibrio senegalensis sp. nov., a mesophilic sulfate reducer isolated from marine sediment.</title>
        <authorList>
            <person name="Thioye A."/>
            <person name="Gam Z.B.A."/>
            <person name="Mbengue M."/>
            <person name="Cayol J.L."/>
            <person name="Joseph-Bartoli M."/>
            <person name="Toure-Kane C."/>
            <person name="Labat M."/>
        </authorList>
    </citation>
    <scope>NUCLEOTIDE SEQUENCE [LARGE SCALE GENOMIC DNA]</scope>
    <source>
        <strain evidence="10 11">DSM 101509</strain>
    </source>
</reference>
<dbReference type="EMBL" id="WAIE01000001">
    <property type="protein sequence ID" value="KAB1443004.1"/>
    <property type="molecule type" value="Genomic_DNA"/>
</dbReference>
<dbReference type="Pfam" id="PF03352">
    <property type="entry name" value="Adenine_glyco"/>
    <property type="match status" value="1"/>
</dbReference>
<feature type="binding site" evidence="9">
    <location>
        <position position="178"/>
    </location>
    <ligand>
        <name>Zn(2+)</name>
        <dbReference type="ChEBI" id="CHEBI:29105"/>
    </ligand>
</feature>
<evidence type="ECO:0000256" key="9">
    <source>
        <dbReference type="PIRSR" id="PIRSR605019-1"/>
    </source>
</evidence>
<sequence>MQRCAWARHPLEVEYHDNEWGVPVRDDQKQFEFLMLESAQAGLSWLTILKRRENYRTAFAGFVPEAVAGFEPDVVEALMRDAGIIRNRKKIEAAVANARAFLEVQEHFGSFCNYIWDFVDGEPVQNRWESFDQVPASTPLSATLAKDLKSRGFSFLGPTTVYAHMQAAGLVNDHLVTCFRHPELSKGG</sequence>
<dbReference type="InterPro" id="IPR005019">
    <property type="entry name" value="Adenine_glyco"/>
</dbReference>
<dbReference type="RefSeq" id="WP_151149239.1">
    <property type="nucleotide sequence ID" value="NZ_WAIE01000001.1"/>
</dbReference>
<keyword evidence="5" id="KW-0234">DNA repair</keyword>
<name>A0A6N6N4K8_9BACT</name>
<feature type="binding site" evidence="9">
    <location>
        <position position="4"/>
    </location>
    <ligand>
        <name>Zn(2+)</name>
        <dbReference type="ChEBI" id="CHEBI:29105"/>
    </ligand>
</feature>
<dbReference type="PANTHER" id="PTHR30037">
    <property type="entry name" value="DNA-3-METHYLADENINE GLYCOSYLASE 1"/>
    <property type="match status" value="1"/>
</dbReference>
<dbReference type="PANTHER" id="PTHR30037:SF4">
    <property type="entry name" value="DNA-3-METHYLADENINE GLYCOSYLASE I"/>
    <property type="match status" value="1"/>
</dbReference>
<dbReference type="AlphaFoldDB" id="A0A6N6N4K8"/>
<feature type="binding site" evidence="9">
    <location>
        <position position="174"/>
    </location>
    <ligand>
        <name>Zn(2+)</name>
        <dbReference type="ChEBI" id="CHEBI:29105"/>
    </ligand>
</feature>
<evidence type="ECO:0000256" key="4">
    <source>
        <dbReference type="ARBA" id="ARBA00022833"/>
    </source>
</evidence>
<evidence type="ECO:0000256" key="6">
    <source>
        <dbReference type="ARBA" id="ARBA00052558"/>
    </source>
</evidence>
<feature type="binding site" evidence="9">
    <location>
        <position position="16"/>
    </location>
    <ligand>
        <name>Zn(2+)</name>
        <dbReference type="ChEBI" id="CHEBI:29105"/>
    </ligand>
</feature>
<dbReference type="GO" id="GO:0006284">
    <property type="term" value="P:base-excision repair"/>
    <property type="evidence" value="ECO:0007669"/>
    <property type="project" value="InterPro"/>
</dbReference>
<dbReference type="FunFam" id="1.10.340.30:FF:000009">
    <property type="entry name" value="DNA-3-methyladenine glycosylase I"/>
    <property type="match status" value="1"/>
</dbReference>
<organism evidence="10 11">
    <name type="scientific">Pseudodesulfovibrio senegalensis</name>
    <dbReference type="NCBI Taxonomy" id="1721087"/>
    <lineage>
        <taxon>Bacteria</taxon>
        <taxon>Pseudomonadati</taxon>
        <taxon>Thermodesulfobacteriota</taxon>
        <taxon>Desulfovibrionia</taxon>
        <taxon>Desulfovibrionales</taxon>
        <taxon>Desulfovibrionaceae</taxon>
    </lineage>
</organism>
<comment type="caution">
    <text evidence="10">The sequence shown here is derived from an EMBL/GenBank/DDBJ whole genome shotgun (WGS) entry which is preliminary data.</text>
</comment>
<dbReference type="Gene3D" id="1.10.340.30">
    <property type="entry name" value="Hypothetical protein, domain 2"/>
    <property type="match status" value="1"/>
</dbReference>
<dbReference type="InterPro" id="IPR052891">
    <property type="entry name" value="DNA-3mA_glycosylase"/>
</dbReference>
<keyword evidence="1 9" id="KW-0479">Metal-binding</keyword>
<evidence type="ECO:0000256" key="8">
    <source>
        <dbReference type="ARBA" id="ARBA00066766"/>
    </source>
</evidence>
<comment type="catalytic activity">
    <reaction evidence="6">
        <text>Hydrolysis of alkylated DNA, releasing 3-methyladenine.</text>
        <dbReference type="EC" id="3.2.2.20"/>
    </reaction>
</comment>
<evidence type="ECO:0000256" key="3">
    <source>
        <dbReference type="ARBA" id="ARBA00022801"/>
    </source>
</evidence>
<dbReference type="EC" id="3.2.2.20" evidence="8"/>
<evidence type="ECO:0000256" key="7">
    <source>
        <dbReference type="ARBA" id="ARBA00057608"/>
    </source>
</evidence>
<accession>A0A6N6N4K8</accession>
<dbReference type="InterPro" id="IPR011257">
    <property type="entry name" value="DNA_glycosylase"/>
</dbReference>
<dbReference type="GO" id="GO:0046872">
    <property type="term" value="F:metal ion binding"/>
    <property type="evidence" value="ECO:0007669"/>
    <property type="project" value="UniProtKB-KW"/>
</dbReference>
<keyword evidence="11" id="KW-1185">Reference proteome</keyword>
<evidence type="ECO:0000256" key="1">
    <source>
        <dbReference type="ARBA" id="ARBA00022723"/>
    </source>
</evidence>
<keyword evidence="3" id="KW-0378">Hydrolase</keyword>
<protein>
    <recommendedName>
        <fullName evidence="8">DNA-3-methyladenine glycosylase I</fullName>
        <ecNumber evidence="8">3.2.2.20</ecNumber>
    </recommendedName>
</protein>